<dbReference type="EMBL" id="WNKS01000022">
    <property type="protein sequence ID" value="MTV32804.1"/>
    <property type="molecule type" value="Genomic_DNA"/>
</dbReference>
<proteinExistence type="predicted"/>
<dbReference type="GO" id="GO:0000160">
    <property type="term" value="P:phosphorelay signal transduction system"/>
    <property type="evidence" value="ECO:0007669"/>
    <property type="project" value="InterPro"/>
</dbReference>
<dbReference type="InterPro" id="IPR050595">
    <property type="entry name" value="Bact_response_regulator"/>
</dbReference>
<protein>
    <submittedName>
        <fullName evidence="7">Response regulator</fullName>
    </submittedName>
</protein>
<evidence type="ECO:0000256" key="5">
    <source>
        <dbReference type="SAM" id="MobiDB-lite"/>
    </source>
</evidence>
<evidence type="ECO:0000256" key="1">
    <source>
        <dbReference type="ARBA" id="ARBA00022553"/>
    </source>
</evidence>
<dbReference type="PANTHER" id="PTHR44591">
    <property type="entry name" value="STRESS RESPONSE REGULATOR PROTEIN 1"/>
    <property type="match status" value="1"/>
</dbReference>
<dbReference type="InterPro" id="IPR001789">
    <property type="entry name" value="Sig_transdc_resp-reg_receiver"/>
</dbReference>
<evidence type="ECO:0000256" key="4">
    <source>
        <dbReference type="PROSITE-ProRule" id="PRU00169"/>
    </source>
</evidence>
<name>A0A6N8DVC7_RHOAC</name>
<dbReference type="SMART" id="SM00448">
    <property type="entry name" value="REC"/>
    <property type="match status" value="1"/>
</dbReference>
<evidence type="ECO:0000256" key="3">
    <source>
        <dbReference type="ARBA" id="ARBA00023163"/>
    </source>
</evidence>
<dbReference type="Proteomes" id="UP000439113">
    <property type="component" value="Unassembled WGS sequence"/>
</dbReference>
<reference evidence="7 8" key="1">
    <citation type="submission" date="2019-11" db="EMBL/GenBank/DDBJ databases">
        <title>Whole-genome sequence of a Rhodoblastus acidophilus DSM 142.</title>
        <authorList>
            <person name="Kyndt J.A."/>
            <person name="Meyer T.E."/>
        </authorList>
    </citation>
    <scope>NUCLEOTIDE SEQUENCE [LARGE SCALE GENOMIC DNA]</scope>
    <source>
        <strain evidence="7 8">DSM 142</strain>
    </source>
</reference>
<dbReference type="SUPFAM" id="SSF52172">
    <property type="entry name" value="CheY-like"/>
    <property type="match status" value="1"/>
</dbReference>
<dbReference type="RefSeq" id="WP_264586298.1">
    <property type="nucleotide sequence ID" value="NZ_JAOQNR010000021.1"/>
</dbReference>
<evidence type="ECO:0000256" key="2">
    <source>
        <dbReference type="ARBA" id="ARBA00023015"/>
    </source>
</evidence>
<evidence type="ECO:0000313" key="7">
    <source>
        <dbReference type="EMBL" id="MTV32804.1"/>
    </source>
</evidence>
<dbReference type="PANTHER" id="PTHR44591:SF3">
    <property type="entry name" value="RESPONSE REGULATORY DOMAIN-CONTAINING PROTEIN"/>
    <property type="match status" value="1"/>
</dbReference>
<keyword evidence="3" id="KW-0804">Transcription</keyword>
<dbReference type="Pfam" id="PF00072">
    <property type="entry name" value="Response_reg"/>
    <property type="match status" value="1"/>
</dbReference>
<keyword evidence="2" id="KW-0805">Transcription regulation</keyword>
<organism evidence="7 8">
    <name type="scientific">Rhodoblastus acidophilus</name>
    <name type="common">Rhodopseudomonas acidophila</name>
    <dbReference type="NCBI Taxonomy" id="1074"/>
    <lineage>
        <taxon>Bacteria</taxon>
        <taxon>Pseudomonadati</taxon>
        <taxon>Pseudomonadota</taxon>
        <taxon>Alphaproteobacteria</taxon>
        <taxon>Hyphomicrobiales</taxon>
        <taxon>Rhodoblastaceae</taxon>
        <taxon>Rhodoblastus</taxon>
    </lineage>
</organism>
<feature type="domain" description="Response regulatory" evidence="6">
    <location>
        <begin position="5"/>
        <end position="115"/>
    </location>
</feature>
<feature type="modified residue" description="4-aspartylphosphate" evidence="4">
    <location>
        <position position="55"/>
    </location>
</feature>
<feature type="region of interest" description="Disordered" evidence="5">
    <location>
        <begin position="121"/>
        <end position="141"/>
    </location>
</feature>
<dbReference type="AlphaFoldDB" id="A0A6N8DVC7"/>
<gene>
    <name evidence="7" type="ORF">GJ654_17620</name>
</gene>
<dbReference type="PROSITE" id="PS50110">
    <property type="entry name" value="RESPONSE_REGULATORY"/>
    <property type="match status" value="1"/>
</dbReference>
<dbReference type="Gene3D" id="3.40.50.2300">
    <property type="match status" value="1"/>
</dbReference>
<accession>A0A6N8DVC7</accession>
<keyword evidence="1 4" id="KW-0597">Phosphoprotein</keyword>
<evidence type="ECO:0000259" key="6">
    <source>
        <dbReference type="PROSITE" id="PS50110"/>
    </source>
</evidence>
<dbReference type="InterPro" id="IPR011006">
    <property type="entry name" value="CheY-like_superfamily"/>
</dbReference>
<evidence type="ECO:0000313" key="8">
    <source>
        <dbReference type="Proteomes" id="UP000439113"/>
    </source>
</evidence>
<sequence>MKTLRVMIVEDDGLLAELLAEVIEGFGHKVCAIEAGERDAVASAAREKPDIMIIDANLRDGSGLGAIETILAFGPMPHILVSGDATSVRALRPLATVLQKPYFEADLILAMQKALCPSASHERNGRAAGPKNAQHARALKP</sequence>
<comment type="caution">
    <text evidence="7">The sequence shown here is derived from an EMBL/GenBank/DDBJ whole genome shotgun (WGS) entry which is preliminary data.</text>
</comment>